<gene>
    <name evidence="1" type="ORF">F511_42281</name>
</gene>
<organism evidence="1 2">
    <name type="scientific">Dorcoceras hygrometricum</name>
    <dbReference type="NCBI Taxonomy" id="472368"/>
    <lineage>
        <taxon>Eukaryota</taxon>
        <taxon>Viridiplantae</taxon>
        <taxon>Streptophyta</taxon>
        <taxon>Embryophyta</taxon>
        <taxon>Tracheophyta</taxon>
        <taxon>Spermatophyta</taxon>
        <taxon>Magnoliopsida</taxon>
        <taxon>eudicotyledons</taxon>
        <taxon>Gunneridae</taxon>
        <taxon>Pentapetalae</taxon>
        <taxon>asterids</taxon>
        <taxon>lamiids</taxon>
        <taxon>Lamiales</taxon>
        <taxon>Gesneriaceae</taxon>
        <taxon>Didymocarpoideae</taxon>
        <taxon>Trichosporeae</taxon>
        <taxon>Loxocarpinae</taxon>
        <taxon>Dorcoceras</taxon>
    </lineage>
</organism>
<evidence type="ECO:0000313" key="2">
    <source>
        <dbReference type="Proteomes" id="UP000250235"/>
    </source>
</evidence>
<proteinExistence type="predicted"/>
<dbReference type="AlphaFoldDB" id="A0A2Z7B196"/>
<name>A0A2Z7B196_9LAMI</name>
<evidence type="ECO:0000313" key="1">
    <source>
        <dbReference type="EMBL" id="KZV27681.1"/>
    </source>
</evidence>
<dbReference type="EMBL" id="KV010386">
    <property type="protein sequence ID" value="KZV27681.1"/>
    <property type="molecule type" value="Genomic_DNA"/>
</dbReference>
<protein>
    <submittedName>
        <fullName evidence="1">Splicing factor 3B subunit 1-like</fullName>
    </submittedName>
</protein>
<reference evidence="1 2" key="1">
    <citation type="journal article" date="2015" name="Proc. Natl. Acad. Sci. U.S.A.">
        <title>The resurrection genome of Boea hygrometrica: A blueprint for survival of dehydration.</title>
        <authorList>
            <person name="Xiao L."/>
            <person name="Yang G."/>
            <person name="Zhang L."/>
            <person name="Yang X."/>
            <person name="Zhao S."/>
            <person name="Ji Z."/>
            <person name="Zhou Q."/>
            <person name="Hu M."/>
            <person name="Wang Y."/>
            <person name="Chen M."/>
            <person name="Xu Y."/>
            <person name="Jin H."/>
            <person name="Xiao X."/>
            <person name="Hu G."/>
            <person name="Bao F."/>
            <person name="Hu Y."/>
            <person name="Wan P."/>
            <person name="Li L."/>
            <person name="Deng X."/>
            <person name="Kuang T."/>
            <person name="Xiang C."/>
            <person name="Zhu J.K."/>
            <person name="Oliver M.J."/>
            <person name="He Y."/>
        </authorList>
    </citation>
    <scope>NUCLEOTIDE SEQUENCE [LARGE SCALE GENOMIC DNA]</scope>
    <source>
        <strain evidence="2">cv. XS01</strain>
    </source>
</reference>
<sequence>MASALINNASQIYFDSIFGMEDEGMVKMFKALESSGLCGFLGCSSAIYEAVLVEFFQNAAVRDGKVVSTVQGKAVEISEELFAGTFELPTEGLTEMSDVTKYLVFDARTAFCFDGQQLKTSCKKREMKFELRLLNDILAKTVMVKAGSFDAVTHERFLMMSAIHSGVKINWGRLLFNIFKDMVTLATKQARGYAVQCILLKGAPDLELEESKEFPPLKILTAKTVGTYMAKNKNFTVDVDEPAGYDPVVKKKAASKRRLAPTVGEPVAKKKRTNVGKAAPSDKNFALVTVAQDFEPISIVPAVTPRAPRRRAPKKKLILPTGTDDEKEPDVITETAQMETNFMEPVVARSAEIDIEGYENSIAINDEDDNLDGAENEISRKMASATAPEQFLKETLRSDDEDNDMSGFKQPRIDFREFTDSKDTEPLSKVLALTVKSTYDEESIPIDDLLEMIPTDMMLPSVTAEEPTKIKFGLGIEIPGVK</sequence>
<accession>A0A2Z7B196</accession>
<dbReference type="Proteomes" id="UP000250235">
    <property type="component" value="Unassembled WGS sequence"/>
</dbReference>
<dbReference type="OrthoDB" id="848707at2759"/>
<keyword evidence="2" id="KW-1185">Reference proteome</keyword>